<protein>
    <submittedName>
        <fullName evidence="3">Nucleotidyltransferase</fullName>
    </submittedName>
</protein>
<dbReference type="AlphaFoldDB" id="A0A8J3AJN4"/>
<evidence type="ECO:0000313" key="4">
    <source>
        <dbReference type="Proteomes" id="UP000626244"/>
    </source>
</evidence>
<feature type="domain" description="Polymerase nucleotidyl transferase" evidence="1">
    <location>
        <begin position="11"/>
        <end position="51"/>
    </location>
</feature>
<evidence type="ECO:0000259" key="1">
    <source>
        <dbReference type="Pfam" id="PF01909"/>
    </source>
</evidence>
<dbReference type="Proteomes" id="UP000626244">
    <property type="component" value="Unassembled WGS sequence"/>
</dbReference>
<proteinExistence type="predicted"/>
<dbReference type="InterPro" id="IPR002934">
    <property type="entry name" value="Polymerase_NTP_transf_dom"/>
</dbReference>
<evidence type="ECO:0000313" key="3">
    <source>
        <dbReference type="EMBL" id="GGI11669.1"/>
    </source>
</evidence>
<dbReference type="GO" id="GO:0016779">
    <property type="term" value="F:nucleotidyltransferase activity"/>
    <property type="evidence" value="ECO:0007669"/>
    <property type="project" value="InterPro"/>
</dbReference>
<dbReference type="SUPFAM" id="SSF81301">
    <property type="entry name" value="Nucleotidyltransferase"/>
    <property type="match status" value="1"/>
</dbReference>
<dbReference type="Pfam" id="PF13228">
    <property type="entry name" value="DUF4037"/>
    <property type="match status" value="1"/>
</dbReference>
<dbReference type="EMBL" id="BMHB01000001">
    <property type="protein sequence ID" value="GGI11669.1"/>
    <property type="molecule type" value="Genomic_DNA"/>
</dbReference>
<dbReference type="Pfam" id="PF01909">
    <property type="entry name" value="NTP_transf_2"/>
    <property type="match status" value="1"/>
</dbReference>
<evidence type="ECO:0000259" key="2">
    <source>
        <dbReference type="Pfam" id="PF13228"/>
    </source>
</evidence>
<accession>A0A8J3AJN4</accession>
<dbReference type="OrthoDB" id="4863277at2"/>
<dbReference type="InterPro" id="IPR025117">
    <property type="entry name" value="DUF4037"/>
</dbReference>
<keyword evidence="4" id="KW-1185">Reference proteome</keyword>
<sequence length="268" mass="31362">MTTINELVTKISFAFSKLEEVEGVVLSGSQTTNSQDEHSDIDLYIYSDVEILPSIRKELLEPFSDYMEINNLYWETEDDGTLKDSNIGIEIIYRNYEWIKKEMESTLIDFQAHVGYSTCFWSNYLNSKILYDKSGRLQNLQDQVKVSYPYELKQNIIAKNYPLLRKSITSYFHQIEKAVKRQDYISINHRIAGLLASYFDILFALNDLPHPGEKKLLKIVTQKCEFIPFNMEESIIKILNNNTTLLMDINDLVDNLDVLLEKQKFMDY</sequence>
<reference evidence="4" key="1">
    <citation type="journal article" date="2019" name="Int. J. Syst. Evol. Microbiol.">
        <title>The Global Catalogue of Microorganisms (GCM) 10K type strain sequencing project: providing services to taxonomists for standard genome sequencing and annotation.</title>
        <authorList>
            <consortium name="The Broad Institute Genomics Platform"/>
            <consortium name="The Broad Institute Genome Sequencing Center for Infectious Disease"/>
            <person name="Wu L."/>
            <person name="Ma J."/>
        </authorList>
    </citation>
    <scope>NUCLEOTIDE SEQUENCE [LARGE SCALE GENOMIC DNA]</scope>
    <source>
        <strain evidence="4">CGMCC 1.14993</strain>
    </source>
</reference>
<feature type="domain" description="DUF4037" evidence="2">
    <location>
        <begin position="125"/>
        <end position="212"/>
    </location>
</feature>
<gene>
    <name evidence="3" type="ORF">GCM10007380_09000</name>
</gene>
<dbReference type="CDD" id="cd05403">
    <property type="entry name" value="NT_KNTase_like"/>
    <property type="match status" value="1"/>
</dbReference>
<name>A0A8J3AJN4_9BACI</name>
<dbReference type="InterPro" id="IPR043519">
    <property type="entry name" value="NT_sf"/>
</dbReference>
<comment type="caution">
    <text evidence="3">The sequence shown here is derived from an EMBL/GenBank/DDBJ whole genome shotgun (WGS) entry which is preliminary data.</text>
</comment>
<organism evidence="3 4">
    <name type="scientific">Gottfriedia solisilvae</name>
    <dbReference type="NCBI Taxonomy" id="1516104"/>
    <lineage>
        <taxon>Bacteria</taxon>
        <taxon>Bacillati</taxon>
        <taxon>Bacillota</taxon>
        <taxon>Bacilli</taxon>
        <taxon>Bacillales</taxon>
        <taxon>Bacillaceae</taxon>
        <taxon>Gottfriedia</taxon>
    </lineage>
</organism>
<dbReference type="RefSeq" id="WP_087999137.1">
    <property type="nucleotide sequence ID" value="NZ_BMHB01000001.1"/>
</dbReference>
<dbReference type="Gene3D" id="3.30.460.10">
    <property type="entry name" value="Beta Polymerase, domain 2"/>
    <property type="match status" value="1"/>
</dbReference>